<feature type="transmembrane region" description="Helical" evidence="10">
    <location>
        <begin position="211"/>
        <end position="232"/>
    </location>
</feature>
<evidence type="ECO:0000313" key="13">
    <source>
        <dbReference type="Proteomes" id="UP000195570"/>
    </source>
</evidence>
<dbReference type="RefSeq" id="XP_067077490.1">
    <property type="nucleotide sequence ID" value="XM_067221389.1"/>
</dbReference>
<evidence type="ECO:0000256" key="11">
    <source>
        <dbReference type="SAM" id="MobiDB-lite"/>
    </source>
</evidence>
<reference evidence="12" key="1">
    <citation type="submission" date="2016-09" db="EMBL/GenBank/DDBJ databases">
        <authorList>
            <person name="Hebert L."/>
            <person name="Moumen B."/>
        </authorList>
    </citation>
    <scope>NUCLEOTIDE SEQUENCE [LARGE SCALE GENOMIC DNA]</scope>
    <source>
        <strain evidence="12">OVI</strain>
    </source>
</reference>
<feature type="repeat" description="Solcar" evidence="8">
    <location>
        <begin position="152"/>
        <end position="240"/>
    </location>
</feature>
<dbReference type="InterPro" id="IPR002113">
    <property type="entry name" value="ADT_euk_type"/>
</dbReference>
<dbReference type="Pfam" id="PF00153">
    <property type="entry name" value="Mito_carr"/>
    <property type="match status" value="3"/>
</dbReference>
<keyword evidence="6 10" id="KW-1133">Transmembrane helix</keyword>
<organism evidence="12 13">
    <name type="scientific">Trypanosoma equiperdum</name>
    <dbReference type="NCBI Taxonomy" id="5694"/>
    <lineage>
        <taxon>Eukaryota</taxon>
        <taxon>Discoba</taxon>
        <taxon>Euglenozoa</taxon>
        <taxon>Kinetoplastea</taxon>
        <taxon>Metakinetoplastina</taxon>
        <taxon>Trypanosomatida</taxon>
        <taxon>Trypanosomatidae</taxon>
        <taxon>Trypanosoma</taxon>
    </lineage>
</organism>
<dbReference type="Proteomes" id="UP000195570">
    <property type="component" value="Unassembled WGS sequence"/>
</dbReference>
<dbReference type="InterPro" id="IPR018108">
    <property type="entry name" value="MCP_transmembrane"/>
</dbReference>
<dbReference type="GO" id="GO:0005743">
    <property type="term" value="C:mitochondrial inner membrane"/>
    <property type="evidence" value="ECO:0007669"/>
    <property type="project" value="InterPro"/>
</dbReference>
<evidence type="ECO:0000256" key="6">
    <source>
        <dbReference type="ARBA" id="ARBA00022989"/>
    </source>
</evidence>
<evidence type="ECO:0000256" key="9">
    <source>
        <dbReference type="RuleBase" id="RU000488"/>
    </source>
</evidence>
<keyword evidence="5" id="KW-0677">Repeat</keyword>
<dbReference type="EMBL" id="CZPT02000472">
    <property type="protein sequence ID" value="SCU65984.1"/>
    <property type="molecule type" value="Genomic_DNA"/>
</dbReference>
<comment type="subcellular location">
    <subcellularLocation>
        <location evidence="1 10">Membrane</location>
        <topology evidence="1 10">Multi-pass membrane protein</topology>
    </subcellularLocation>
</comment>
<dbReference type="GO" id="GO:0005471">
    <property type="term" value="F:ATP:ADP antiporter activity"/>
    <property type="evidence" value="ECO:0007669"/>
    <property type="project" value="UniProtKB-UniRule"/>
</dbReference>
<name>A0A1G4I2V1_TRYEQ</name>
<feature type="region of interest" description="Disordered" evidence="11">
    <location>
        <begin position="1"/>
        <end position="40"/>
    </location>
</feature>
<evidence type="ECO:0000256" key="3">
    <source>
        <dbReference type="ARBA" id="ARBA00022448"/>
    </source>
</evidence>
<feature type="transmembrane region" description="Helical" evidence="10">
    <location>
        <begin position="252"/>
        <end position="272"/>
    </location>
</feature>
<comment type="caution">
    <text evidence="10">Lacks conserved residue(s) required for the propagation of feature annotation.</text>
</comment>
<feature type="repeat" description="Solcar" evidence="8">
    <location>
        <begin position="44"/>
        <end position="137"/>
    </location>
</feature>
<evidence type="ECO:0000313" key="12">
    <source>
        <dbReference type="EMBL" id="SCU65984.1"/>
    </source>
</evidence>
<keyword evidence="7 8" id="KW-0472">Membrane</keyword>
<evidence type="ECO:0000256" key="8">
    <source>
        <dbReference type="PROSITE-ProRule" id="PRU00282"/>
    </source>
</evidence>
<gene>
    <name evidence="12" type="ORF">TEOVI_000625200</name>
</gene>
<dbReference type="PROSITE" id="PS50920">
    <property type="entry name" value="SOLCAR"/>
    <property type="match status" value="3"/>
</dbReference>
<dbReference type="AlphaFoldDB" id="A0A1G4I2V1"/>
<keyword evidence="3 9" id="KW-0813">Transport</keyword>
<dbReference type="PRINTS" id="PR00926">
    <property type="entry name" value="MITOCARRIER"/>
</dbReference>
<evidence type="ECO:0000256" key="5">
    <source>
        <dbReference type="ARBA" id="ARBA00022737"/>
    </source>
</evidence>
<evidence type="ECO:0000256" key="7">
    <source>
        <dbReference type="ARBA" id="ARBA00023136"/>
    </source>
</evidence>
<evidence type="ECO:0000256" key="10">
    <source>
        <dbReference type="RuleBase" id="RU368008"/>
    </source>
</evidence>
<dbReference type="Gene3D" id="1.50.40.10">
    <property type="entry name" value="Mitochondrial carrier domain"/>
    <property type="match status" value="1"/>
</dbReference>
<dbReference type="VEuPathDB" id="TriTrypDB:TEOVI_000625200"/>
<comment type="function">
    <text evidence="10">Catalyzes the exchange of ADP and ATP across the membrane.</text>
</comment>
<dbReference type="GO" id="GO:1990544">
    <property type="term" value="P:mitochondrial ATP transmembrane transport"/>
    <property type="evidence" value="ECO:0007669"/>
    <property type="project" value="InterPro"/>
</dbReference>
<feature type="transmembrane region" description="Helical" evidence="10">
    <location>
        <begin position="114"/>
        <end position="132"/>
    </location>
</feature>
<accession>A0A1G4I2V1</accession>
<feature type="repeat" description="Solcar" evidence="8">
    <location>
        <begin position="249"/>
        <end position="334"/>
    </location>
</feature>
<comment type="similarity">
    <text evidence="2 9">Belongs to the mitochondrial carrier (TC 2.A.29) family.</text>
</comment>
<sequence length="334" mass="36965">MVGGDGEEPGLQRQAKRALGDPLPLDNEMESEAPNDFSNDPSDNISVQSLQVACVQKCCLCTIVAPLDRIKFVMQCQKELQRTGVLDRTFRSSWHCFRCIHSIEGIRSFWRGNLVQVGSLLPVTAAHMLLGGPMQMWVYNNFPRVFPFGHSAATYASILCGALAVSAVSYPLEFARFRLAVDLRRSPCDLYDYRHSLAFFAQSVFSEAPHLLYAGFGLYVTGSIIYGVMYTGLTQQVLSRLPSEPEGYTATVVQVGAGVGVSAVSTLGLHPLDTMRRRMMIAVTMDGLRYASARHCFHHILSTEGIAGFYRGAAFTMVRMVYISSLYMWFLPAA</sequence>
<proteinExistence type="inferred from homology"/>
<dbReference type="PANTHER" id="PTHR45635">
    <property type="entry name" value="ADP,ATP CARRIER PROTEIN 1-RELATED-RELATED"/>
    <property type="match status" value="1"/>
</dbReference>
<comment type="subunit">
    <text evidence="10">Monomer.</text>
</comment>
<comment type="caution">
    <text evidence="12">The sequence shown here is derived from an EMBL/GenBank/DDBJ whole genome shotgun (WGS) entry which is preliminary data.</text>
</comment>
<dbReference type="InterPro" id="IPR002067">
    <property type="entry name" value="MCP"/>
</dbReference>
<keyword evidence="4 8" id="KW-0812">Transmembrane</keyword>
<feature type="transmembrane region" description="Helical" evidence="10">
    <location>
        <begin position="309"/>
        <end position="330"/>
    </location>
</feature>
<keyword evidence="13" id="KW-1185">Reference proteome</keyword>
<dbReference type="GO" id="GO:0140021">
    <property type="term" value="P:mitochondrial ADP transmembrane transport"/>
    <property type="evidence" value="ECO:0007669"/>
    <property type="project" value="InterPro"/>
</dbReference>
<evidence type="ECO:0000256" key="2">
    <source>
        <dbReference type="ARBA" id="ARBA00006375"/>
    </source>
</evidence>
<dbReference type="SUPFAM" id="SSF103506">
    <property type="entry name" value="Mitochondrial carrier"/>
    <property type="match status" value="1"/>
</dbReference>
<protein>
    <recommendedName>
        <fullName evidence="10">ADP/ATP translocase</fullName>
    </recommendedName>
    <alternativeName>
        <fullName evidence="10">ADP,ATP carrier protein</fullName>
    </alternativeName>
</protein>
<dbReference type="InterPro" id="IPR023395">
    <property type="entry name" value="MCP_dom_sf"/>
</dbReference>
<evidence type="ECO:0000256" key="4">
    <source>
        <dbReference type="ARBA" id="ARBA00022692"/>
    </source>
</evidence>
<feature type="transmembrane region" description="Helical" evidence="10">
    <location>
        <begin position="152"/>
        <end position="175"/>
    </location>
</feature>
<dbReference type="GeneID" id="92380191"/>
<evidence type="ECO:0000256" key="1">
    <source>
        <dbReference type="ARBA" id="ARBA00004141"/>
    </source>
</evidence>
<dbReference type="PANTHER" id="PTHR45635:SF42">
    <property type="entry name" value="ADP_ATP TRANSLOCASE"/>
    <property type="match status" value="1"/>
</dbReference>